<gene>
    <name evidence="1" type="ORF">ACFPP7_05225</name>
</gene>
<dbReference type="RefSeq" id="WP_157090388.1">
    <property type="nucleotide sequence ID" value="NZ_JBHSMX010000010.1"/>
</dbReference>
<organism evidence="1 2">
    <name type="scientific">Polaromonas jejuensis</name>
    <dbReference type="NCBI Taxonomy" id="457502"/>
    <lineage>
        <taxon>Bacteria</taxon>
        <taxon>Pseudomonadati</taxon>
        <taxon>Pseudomonadota</taxon>
        <taxon>Betaproteobacteria</taxon>
        <taxon>Burkholderiales</taxon>
        <taxon>Comamonadaceae</taxon>
        <taxon>Polaromonas</taxon>
    </lineage>
</organism>
<proteinExistence type="predicted"/>
<name>A0ABW0Q6W0_9BURK</name>
<sequence>MSKNAETLRKLVDEMKVGQDEALNIWNKGQAEPLTPVQWKAYMAQPNTPSWKPCPDSVVLHMETVLRDWRRKQIESDGSRKI</sequence>
<dbReference type="EMBL" id="JBHSMX010000010">
    <property type="protein sequence ID" value="MFC5520316.1"/>
    <property type="molecule type" value="Genomic_DNA"/>
</dbReference>
<keyword evidence="2" id="KW-1185">Reference proteome</keyword>
<reference evidence="2" key="1">
    <citation type="journal article" date="2019" name="Int. J. Syst. Evol. Microbiol.">
        <title>The Global Catalogue of Microorganisms (GCM) 10K type strain sequencing project: providing services to taxonomists for standard genome sequencing and annotation.</title>
        <authorList>
            <consortium name="The Broad Institute Genomics Platform"/>
            <consortium name="The Broad Institute Genome Sequencing Center for Infectious Disease"/>
            <person name="Wu L."/>
            <person name="Ma J."/>
        </authorList>
    </citation>
    <scope>NUCLEOTIDE SEQUENCE [LARGE SCALE GENOMIC DNA]</scope>
    <source>
        <strain evidence="2">CGMCC 4.7277</strain>
    </source>
</reference>
<accession>A0ABW0Q6W0</accession>
<dbReference type="Proteomes" id="UP001596084">
    <property type="component" value="Unassembled WGS sequence"/>
</dbReference>
<evidence type="ECO:0000313" key="1">
    <source>
        <dbReference type="EMBL" id="MFC5520316.1"/>
    </source>
</evidence>
<protein>
    <submittedName>
        <fullName evidence="1">Uncharacterized protein</fullName>
    </submittedName>
</protein>
<evidence type="ECO:0000313" key="2">
    <source>
        <dbReference type="Proteomes" id="UP001596084"/>
    </source>
</evidence>
<comment type="caution">
    <text evidence="1">The sequence shown here is derived from an EMBL/GenBank/DDBJ whole genome shotgun (WGS) entry which is preliminary data.</text>
</comment>